<protein>
    <submittedName>
        <fullName evidence="8">Propanediol diffusion facilitator</fullName>
    </submittedName>
</protein>
<sequence>MTVDTATEARPALPALLAETLGTALLVAIVIGSGIAAQSLSPGQTGLQLLQNSVATTLGLGVLIAVFGPLSGAHFNPVVTVADDLLARRPARARVARIAGYLAAQFVGGVLGALLASVMFALPPRLSSQDRATPAHLIAEVVATAGLVIVVFVLQRTGRGHWAAPAVAAYIGAAYWFTSSTSFANPAVTVARMFTDTFAGISPASVTPFVIAQVVGGVVGVGAVILLVPRPSTADSPAPTDS</sequence>
<comment type="similarity">
    <text evidence="2 6">Belongs to the MIP/aquaporin (TC 1.A.8) family.</text>
</comment>
<dbReference type="AlphaFoldDB" id="A0A0F0LWW8"/>
<dbReference type="PANTHER" id="PTHR19139:SF199">
    <property type="entry name" value="MIP17260P"/>
    <property type="match status" value="1"/>
</dbReference>
<dbReference type="Proteomes" id="UP000033451">
    <property type="component" value="Unassembled WGS sequence"/>
</dbReference>
<dbReference type="GO" id="GO:0005886">
    <property type="term" value="C:plasma membrane"/>
    <property type="evidence" value="ECO:0007669"/>
    <property type="project" value="TreeGrafter"/>
</dbReference>
<feature type="transmembrane region" description="Helical" evidence="7">
    <location>
        <begin position="134"/>
        <end position="154"/>
    </location>
</feature>
<keyword evidence="4 7" id="KW-1133">Transmembrane helix</keyword>
<evidence type="ECO:0000313" key="9">
    <source>
        <dbReference type="Proteomes" id="UP000033451"/>
    </source>
</evidence>
<evidence type="ECO:0000256" key="4">
    <source>
        <dbReference type="ARBA" id="ARBA00022989"/>
    </source>
</evidence>
<dbReference type="PATRIC" id="fig|400772.4.peg.1096"/>
<dbReference type="GO" id="GO:0015250">
    <property type="term" value="F:water channel activity"/>
    <property type="evidence" value="ECO:0007669"/>
    <property type="project" value="TreeGrafter"/>
</dbReference>
<organism evidence="8 9">
    <name type="scientific">Microbacterium ginsengisoli</name>
    <dbReference type="NCBI Taxonomy" id="400772"/>
    <lineage>
        <taxon>Bacteria</taxon>
        <taxon>Bacillati</taxon>
        <taxon>Actinomycetota</taxon>
        <taxon>Actinomycetes</taxon>
        <taxon>Micrococcales</taxon>
        <taxon>Microbacteriaceae</taxon>
        <taxon>Microbacterium</taxon>
    </lineage>
</organism>
<dbReference type="Pfam" id="PF00230">
    <property type="entry name" value="MIP"/>
    <property type="match status" value="1"/>
</dbReference>
<feature type="transmembrane region" description="Helical" evidence="7">
    <location>
        <begin position="161"/>
        <end position="178"/>
    </location>
</feature>
<feature type="transmembrane region" description="Helical" evidence="7">
    <location>
        <begin position="49"/>
        <end position="67"/>
    </location>
</feature>
<feature type="transmembrane region" description="Helical" evidence="7">
    <location>
        <begin position="98"/>
        <end position="122"/>
    </location>
</feature>
<evidence type="ECO:0000313" key="8">
    <source>
        <dbReference type="EMBL" id="KJL37184.1"/>
    </source>
</evidence>
<evidence type="ECO:0000256" key="5">
    <source>
        <dbReference type="ARBA" id="ARBA00023136"/>
    </source>
</evidence>
<name>A0A0F0LWW8_9MICO</name>
<comment type="caution">
    <text evidence="8">The sequence shown here is derived from an EMBL/GenBank/DDBJ whole genome shotgun (WGS) entry which is preliminary data.</text>
</comment>
<dbReference type="InterPro" id="IPR000425">
    <property type="entry name" value="MIP"/>
</dbReference>
<dbReference type="EMBL" id="JYIY01000068">
    <property type="protein sequence ID" value="KJL37184.1"/>
    <property type="molecule type" value="Genomic_DNA"/>
</dbReference>
<keyword evidence="6" id="KW-0813">Transport</keyword>
<evidence type="ECO:0000256" key="1">
    <source>
        <dbReference type="ARBA" id="ARBA00004141"/>
    </source>
</evidence>
<feature type="transmembrane region" description="Helical" evidence="7">
    <location>
        <begin position="12"/>
        <end position="37"/>
    </location>
</feature>
<dbReference type="InterPro" id="IPR034294">
    <property type="entry name" value="Aquaporin_transptr"/>
</dbReference>
<dbReference type="STRING" id="400772.RR49_01072"/>
<dbReference type="PANTHER" id="PTHR19139">
    <property type="entry name" value="AQUAPORIN TRANSPORTER"/>
    <property type="match status" value="1"/>
</dbReference>
<gene>
    <name evidence="8" type="primary">pduF</name>
    <name evidence="8" type="ORF">RR49_01072</name>
</gene>
<comment type="subcellular location">
    <subcellularLocation>
        <location evidence="1">Membrane</location>
        <topology evidence="1">Multi-pass membrane protein</topology>
    </subcellularLocation>
</comment>
<dbReference type="Gene3D" id="1.20.1080.10">
    <property type="entry name" value="Glycerol uptake facilitator protein"/>
    <property type="match status" value="1"/>
</dbReference>
<feature type="transmembrane region" description="Helical" evidence="7">
    <location>
        <begin position="198"/>
        <end position="228"/>
    </location>
</feature>
<evidence type="ECO:0000256" key="2">
    <source>
        <dbReference type="ARBA" id="ARBA00006175"/>
    </source>
</evidence>
<evidence type="ECO:0000256" key="7">
    <source>
        <dbReference type="SAM" id="Phobius"/>
    </source>
</evidence>
<evidence type="ECO:0000256" key="6">
    <source>
        <dbReference type="RuleBase" id="RU000477"/>
    </source>
</evidence>
<dbReference type="RefSeq" id="WP_048809198.1">
    <property type="nucleotide sequence ID" value="NZ_JYIY01000068.1"/>
</dbReference>
<dbReference type="PRINTS" id="PR00783">
    <property type="entry name" value="MINTRINSICP"/>
</dbReference>
<reference evidence="8 9" key="1">
    <citation type="submission" date="2015-02" db="EMBL/GenBank/DDBJ databases">
        <title>Draft genome sequences of ten Microbacterium spp. with emphasis on heavy metal contaminated environments.</title>
        <authorList>
            <person name="Corretto E."/>
        </authorList>
    </citation>
    <scope>NUCLEOTIDE SEQUENCE [LARGE SCALE GENOMIC DNA]</scope>
    <source>
        <strain evidence="8 9">DSM 18659</strain>
    </source>
</reference>
<accession>A0A0F0LWW8</accession>
<keyword evidence="5 7" id="KW-0472">Membrane</keyword>
<keyword evidence="9" id="KW-1185">Reference proteome</keyword>
<dbReference type="SUPFAM" id="SSF81338">
    <property type="entry name" value="Aquaporin-like"/>
    <property type="match status" value="1"/>
</dbReference>
<proteinExistence type="inferred from homology"/>
<keyword evidence="3 6" id="KW-0812">Transmembrane</keyword>
<evidence type="ECO:0000256" key="3">
    <source>
        <dbReference type="ARBA" id="ARBA00022692"/>
    </source>
</evidence>
<dbReference type="InterPro" id="IPR023271">
    <property type="entry name" value="Aquaporin-like"/>
</dbReference>